<evidence type="ECO:0008006" key="5">
    <source>
        <dbReference type="Google" id="ProtNLM"/>
    </source>
</evidence>
<sequence>MDRDEVTASAIREMGSRVLLPPTRLAVADLISAGRRLRRRRQVAVGGAGALGLALVAVVSATIVVEPRASGTDGWTAAGSGTPGATSRSCTVERLPLPAGTARFDVTAGSPSGGSLVGNAYSDSDAISRPLIWDGATVETLSMAVHSAEAVAVNDSGVVVGRGTRVGGVTFGWAHLDGRLVELPTPAGYDSAEATGINSRGEAVGIALGENRASVAVVWRVLDGRTQADRLAAPGSALAFGISDTGAVVGELEGTGAYVWDPDGRGRQLTTPSEGGRARGVRGDWVYGTVTSQTQHTAVPPVISGSESPSTATNPSPGVLWNLRTGQATEVSDGVVGAVTGTGEAVVNDAGRAKIRGADGESHPLPGLSEGGRSSATAISDNGSLIAGTATDDKGTRHPVRWRC</sequence>
<feature type="region of interest" description="Disordered" evidence="1">
    <location>
        <begin position="356"/>
        <end position="404"/>
    </location>
</feature>
<keyword evidence="2" id="KW-0812">Transmembrane</keyword>
<evidence type="ECO:0000313" key="3">
    <source>
        <dbReference type="EMBL" id="GIH01877.1"/>
    </source>
</evidence>
<comment type="caution">
    <text evidence="3">The sequence shown here is derived from an EMBL/GenBank/DDBJ whole genome shotgun (WGS) entry which is preliminary data.</text>
</comment>
<keyword evidence="2" id="KW-1133">Transmembrane helix</keyword>
<protein>
    <recommendedName>
        <fullName evidence="5">HAF repeat-containing protein</fullName>
    </recommendedName>
</protein>
<reference evidence="3 4" key="1">
    <citation type="submission" date="2021-01" db="EMBL/GenBank/DDBJ databases">
        <title>Whole genome shotgun sequence of Plantactinospora mayteni NBRC 109088.</title>
        <authorList>
            <person name="Komaki H."/>
            <person name="Tamura T."/>
        </authorList>
    </citation>
    <scope>NUCLEOTIDE SEQUENCE [LARGE SCALE GENOMIC DNA]</scope>
    <source>
        <strain evidence="3 4">NBRC 109088</strain>
    </source>
</reference>
<dbReference type="Proteomes" id="UP000621500">
    <property type="component" value="Unassembled WGS sequence"/>
</dbReference>
<dbReference type="EMBL" id="BONX01000093">
    <property type="protein sequence ID" value="GIH01877.1"/>
    <property type="molecule type" value="Genomic_DNA"/>
</dbReference>
<evidence type="ECO:0000256" key="2">
    <source>
        <dbReference type="SAM" id="Phobius"/>
    </source>
</evidence>
<organism evidence="3 4">
    <name type="scientific">Plantactinospora mayteni</name>
    <dbReference type="NCBI Taxonomy" id="566021"/>
    <lineage>
        <taxon>Bacteria</taxon>
        <taxon>Bacillati</taxon>
        <taxon>Actinomycetota</taxon>
        <taxon>Actinomycetes</taxon>
        <taxon>Micromonosporales</taxon>
        <taxon>Micromonosporaceae</taxon>
        <taxon>Plantactinospora</taxon>
    </lineage>
</organism>
<accession>A0ABQ4F4S3</accession>
<name>A0ABQ4F4S3_9ACTN</name>
<proteinExistence type="predicted"/>
<evidence type="ECO:0000313" key="4">
    <source>
        <dbReference type="Proteomes" id="UP000621500"/>
    </source>
</evidence>
<keyword evidence="2" id="KW-0472">Membrane</keyword>
<keyword evidence="4" id="KW-1185">Reference proteome</keyword>
<evidence type="ECO:0000256" key="1">
    <source>
        <dbReference type="SAM" id="MobiDB-lite"/>
    </source>
</evidence>
<feature type="compositionally biased region" description="Polar residues" evidence="1">
    <location>
        <begin position="372"/>
        <end position="383"/>
    </location>
</feature>
<feature type="transmembrane region" description="Helical" evidence="2">
    <location>
        <begin position="43"/>
        <end position="65"/>
    </location>
</feature>
<gene>
    <name evidence="3" type="ORF">Pma05_84490</name>
</gene>